<feature type="transmembrane region" description="Helical" evidence="17">
    <location>
        <begin position="325"/>
        <end position="351"/>
    </location>
</feature>
<evidence type="ECO:0000256" key="14">
    <source>
        <dbReference type="ARBA" id="ARBA00044770"/>
    </source>
</evidence>
<dbReference type="RefSeq" id="WP_023936650.1">
    <property type="nucleotide sequence ID" value="NZ_FUXH01000020.1"/>
</dbReference>
<evidence type="ECO:0000256" key="16">
    <source>
        <dbReference type="SAM" id="MobiDB-lite"/>
    </source>
</evidence>
<feature type="transmembrane region" description="Helical" evidence="17">
    <location>
        <begin position="174"/>
        <end position="206"/>
    </location>
</feature>
<evidence type="ECO:0000256" key="6">
    <source>
        <dbReference type="ARBA" id="ARBA00022984"/>
    </source>
</evidence>
<organism evidence="18 19">
    <name type="scientific">Porphyromonas crevioricanis</name>
    <dbReference type="NCBI Taxonomy" id="393921"/>
    <lineage>
        <taxon>Bacteria</taxon>
        <taxon>Pseudomonadati</taxon>
        <taxon>Bacteroidota</taxon>
        <taxon>Bacteroidia</taxon>
        <taxon>Bacteroidales</taxon>
        <taxon>Porphyromonadaceae</taxon>
        <taxon>Porphyromonas</taxon>
    </lineage>
</organism>
<evidence type="ECO:0000256" key="7">
    <source>
        <dbReference type="ARBA" id="ARBA00022989"/>
    </source>
</evidence>
<dbReference type="EMBL" id="LS483447">
    <property type="protein sequence ID" value="SQH72718.1"/>
    <property type="molecule type" value="Genomic_DNA"/>
</dbReference>
<evidence type="ECO:0000256" key="3">
    <source>
        <dbReference type="ARBA" id="ARBA00022679"/>
    </source>
</evidence>
<evidence type="ECO:0000313" key="19">
    <source>
        <dbReference type="Proteomes" id="UP000249300"/>
    </source>
</evidence>
<gene>
    <name evidence="18" type="primary">ftsW</name>
    <name evidence="18" type="ORF">NCTC12858_00545</name>
</gene>
<dbReference type="GO" id="GO:0008955">
    <property type="term" value="F:peptidoglycan glycosyltransferase activity"/>
    <property type="evidence" value="ECO:0007669"/>
    <property type="project" value="UniProtKB-EC"/>
</dbReference>
<keyword evidence="6" id="KW-0573">Peptidoglycan synthesis</keyword>
<dbReference type="GO" id="GO:0015648">
    <property type="term" value="F:lipid-linked peptidoglycan transporter activity"/>
    <property type="evidence" value="ECO:0007669"/>
    <property type="project" value="TreeGrafter"/>
</dbReference>
<dbReference type="GO" id="GO:0051301">
    <property type="term" value="P:cell division"/>
    <property type="evidence" value="ECO:0007669"/>
    <property type="project" value="UniProtKB-KW"/>
</dbReference>
<keyword evidence="19" id="KW-1185">Reference proteome</keyword>
<accession>A0A2X4PMG1</accession>
<evidence type="ECO:0000313" key="18">
    <source>
        <dbReference type="EMBL" id="SQH72718.1"/>
    </source>
</evidence>
<dbReference type="Proteomes" id="UP000249300">
    <property type="component" value="Chromosome 1"/>
</dbReference>
<evidence type="ECO:0000256" key="15">
    <source>
        <dbReference type="ARBA" id="ARBA00049902"/>
    </source>
</evidence>
<reference evidence="18 19" key="1">
    <citation type="submission" date="2018-06" db="EMBL/GenBank/DDBJ databases">
        <authorList>
            <consortium name="Pathogen Informatics"/>
            <person name="Doyle S."/>
        </authorList>
    </citation>
    <scope>NUCLEOTIDE SEQUENCE [LARGE SCALE GENOMIC DNA]</scope>
    <source>
        <strain evidence="18 19">NCTC12858</strain>
    </source>
</reference>
<evidence type="ECO:0000256" key="8">
    <source>
        <dbReference type="ARBA" id="ARBA00023136"/>
    </source>
</evidence>
<feature type="transmembrane region" description="Helical" evidence="17">
    <location>
        <begin position="372"/>
        <end position="393"/>
    </location>
</feature>
<dbReference type="GO" id="GO:0009252">
    <property type="term" value="P:peptidoglycan biosynthetic process"/>
    <property type="evidence" value="ECO:0007669"/>
    <property type="project" value="UniProtKB-KW"/>
</dbReference>
<evidence type="ECO:0000256" key="9">
    <source>
        <dbReference type="ARBA" id="ARBA00032370"/>
    </source>
</evidence>
<dbReference type="EC" id="2.4.99.28" evidence="14"/>
<feature type="transmembrane region" description="Helical" evidence="17">
    <location>
        <begin position="405"/>
        <end position="424"/>
    </location>
</feature>
<protein>
    <recommendedName>
        <fullName evidence="12">Probable peptidoglycan glycosyltransferase FtsW</fullName>
        <ecNumber evidence="14">2.4.99.28</ecNumber>
    </recommendedName>
    <alternativeName>
        <fullName evidence="13">Cell division protein FtsW</fullName>
    </alternativeName>
    <alternativeName>
        <fullName evidence="10">Cell wall polymerase</fullName>
    </alternativeName>
    <alternativeName>
        <fullName evidence="9">Peptidoglycan polymerase</fullName>
    </alternativeName>
</protein>
<dbReference type="GO" id="GO:0008360">
    <property type="term" value="P:regulation of cell shape"/>
    <property type="evidence" value="ECO:0007669"/>
    <property type="project" value="UniProtKB-KW"/>
</dbReference>
<name>A0A2X4PMG1_9PORP</name>
<feature type="transmembrane region" description="Helical" evidence="17">
    <location>
        <begin position="108"/>
        <end position="129"/>
    </location>
</feature>
<keyword evidence="5" id="KW-0133">Cell shape</keyword>
<keyword evidence="3" id="KW-0808">Transferase</keyword>
<keyword evidence="2" id="KW-0328">Glycosyltransferase</keyword>
<feature type="transmembrane region" description="Helical" evidence="17">
    <location>
        <begin position="38"/>
        <end position="56"/>
    </location>
</feature>
<keyword evidence="18" id="KW-0131">Cell cycle</keyword>
<dbReference type="GO" id="GO:0005886">
    <property type="term" value="C:plasma membrane"/>
    <property type="evidence" value="ECO:0007669"/>
    <property type="project" value="TreeGrafter"/>
</dbReference>
<feature type="transmembrane region" description="Helical" evidence="17">
    <location>
        <begin position="213"/>
        <end position="235"/>
    </location>
</feature>
<proteinExistence type="inferred from homology"/>
<feature type="transmembrane region" description="Helical" evidence="17">
    <location>
        <begin position="68"/>
        <end position="88"/>
    </location>
</feature>
<dbReference type="GO" id="GO:0032153">
    <property type="term" value="C:cell division site"/>
    <property type="evidence" value="ECO:0007669"/>
    <property type="project" value="TreeGrafter"/>
</dbReference>
<dbReference type="PANTHER" id="PTHR30474:SF2">
    <property type="entry name" value="PEPTIDOGLYCAN GLYCOSYLTRANSFERASE FTSW-RELATED"/>
    <property type="match status" value="1"/>
</dbReference>
<keyword evidence="7 17" id="KW-1133">Transmembrane helix</keyword>
<evidence type="ECO:0000256" key="4">
    <source>
        <dbReference type="ARBA" id="ARBA00022692"/>
    </source>
</evidence>
<comment type="catalytic activity">
    <reaction evidence="15">
        <text>[GlcNAc-(1-&gt;4)-Mur2Ac(oyl-L-Ala-gamma-D-Glu-L-Lys-D-Ala-D-Ala)](n)-di-trans,octa-cis-undecaprenyl diphosphate + beta-D-GlcNAc-(1-&gt;4)-Mur2Ac(oyl-L-Ala-gamma-D-Glu-L-Lys-D-Ala-D-Ala)-di-trans,octa-cis-undecaprenyl diphosphate = [GlcNAc-(1-&gt;4)-Mur2Ac(oyl-L-Ala-gamma-D-Glu-L-Lys-D-Ala-D-Ala)](n+1)-di-trans,octa-cis-undecaprenyl diphosphate + di-trans,octa-cis-undecaprenyl diphosphate + H(+)</text>
        <dbReference type="Rhea" id="RHEA:23708"/>
        <dbReference type="Rhea" id="RHEA-COMP:9602"/>
        <dbReference type="Rhea" id="RHEA-COMP:9603"/>
        <dbReference type="ChEBI" id="CHEBI:15378"/>
        <dbReference type="ChEBI" id="CHEBI:58405"/>
        <dbReference type="ChEBI" id="CHEBI:60033"/>
        <dbReference type="ChEBI" id="CHEBI:78435"/>
        <dbReference type="EC" id="2.4.99.28"/>
    </reaction>
</comment>
<evidence type="ECO:0000256" key="5">
    <source>
        <dbReference type="ARBA" id="ARBA00022960"/>
    </source>
</evidence>
<feature type="region of interest" description="Disordered" evidence="16">
    <location>
        <begin position="431"/>
        <end position="454"/>
    </location>
</feature>
<evidence type="ECO:0000256" key="10">
    <source>
        <dbReference type="ARBA" id="ARBA00033270"/>
    </source>
</evidence>
<dbReference type="OrthoDB" id="9812661at2"/>
<comment type="subcellular location">
    <subcellularLocation>
        <location evidence="1">Membrane</location>
        <topology evidence="1">Multi-pass membrane protein</topology>
    </subcellularLocation>
</comment>
<evidence type="ECO:0000256" key="12">
    <source>
        <dbReference type="ARBA" id="ARBA00041185"/>
    </source>
</evidence>
<evidence type="ECO:0000256" key="17">
    <source>
        <dbReference type="SAM" id="Phobius"/>
    </source>
</evidence>
<sequence>MRAFPPFRSKATTSLTDFSQDRKESHLKLKKLPGDWRLWWIYIGLMLISLVEVYSATSTLTYKGDSSLPPIIVHFFFQLVSAAIVFFGTKHYSAYFLDHPRLFKGGLILIYLLGIFSQLLLFIGFGVEINGAVRWVKLGPIVFQPSEIIRLGLICMGAHFLVNCREDRRKQIAFWIFMIFPLLLIVKSNMSTFLMLLLFTFLYAWVGRMPNRVLLKACGAATALIILAFLAVVSLPEQTIAKIVPRATTWKSRISIHLSSSDSTSVHLTEAQRDSMRYVINDDNFQEQHARIAIAMGKGPIGGLLGRGPGNSIERDILPQAFSDYIYTIIIEEWGLIGAFVVPFLYLIFFFRLGEIGISCRSKYNRMVLQGIGLLYVLQAILHFMVAVGIGPVTGQTLPLVSRGGTSYIITSIAFGLAILISAMEEERRRREKNKEGTGSCMTLLDSSREEIEE</sequence>
<keyword evidence="8 17" id="KW-0472">Membrane</keyword>
<dbReference type="InterPro" id="IPR001182">
    <property type="entry name" value="FtsW/RodA"/>
</dbReference>
<evidence type="ECO:0000256" key="1">
    <source>
        <dbReference type="ARBA" id="ARBA00004141"/>
    </source>
</evidence>
<evidence type="ECO:0000256" key="2">
    <source>
        <dbReference type="ARBA" id="ARBA00022676"/>
    </source>
</evidence>
<evidence type="ECO:0000256" key="13">
    <source>
        <dbReference type="ARBA" id="ARBA00041418"/>
    </source>
</evidence>
<dbReference type="PANTHER" id="PTHR30474">
    <property type="entry name" value="CELL CYCLE PROTEIN"/>
    <property type="match status" value="1"/>
</dbReference>
<dbReference type="KEGG" id="pcre:NCTC12858_00545"/>
<evidence type="ECO:0000256" key="11">
    <source>
        <dbReference type="ARBA" id="ARBA00038053"/>
    </source>
</evidence>
<dbReference type="Pfam" id="PF01098">
    <property type="entry name" value="FTSW_RODA_SPOVE"/>
    <property type="match status" value="1"/>
</dbReference>
<comment type="similarity">
    <text evidence="11">Belongs to the SEDS family. FtsW subfamily.</text>
</comment>
<dbReference type="AlphaFoldDB" id="A0A2X4PMG1"/>
<keyword evidence="4 17" id="KW-0812">Transmembrane</keyword>
<keyword evidence="18" id="KW-0132">Cell division</keyword>